<organism evidence="15 16">
    <name type="scientific">Bergeyella zoohelcum</name>
    <dbReference type="NCBI Taxonomy" id="1015"/>
    <lineage>
        <taxon>Bacteria</taxon>
        <taxon>Pseudomonadati</taxon>
        <taxon>Bacteroidota</taxon>
        <taxon>Flavobacteriia</taxon>
        <taxon>Flavobacteriales</taxon>
        <taxon>Weeksellaceae</taxon>
        <taxon>Bergeyella</taxon>
    </lineage>
</organism>
<feature type="domain" description="Helicase ATP-binding" evidence="13">
    <location>
        <begin position="293"/>
        <end position="460"/>
    </location>
</feature>
<dbReference type="GO" id="GO:0006302">
    <property type="term" value="P:double-strand break repair"/>
    <property type="evidence" value="ECO:0007669"/>
    <property type="project" value="InterPro"/>
</dbReference>
<dbReference type="InterPro" id="IPR041222">
    <property type="entry name" value="PriA_3primeBD"/>
</dbReference>
<feature type="domain" description="Helicase C-terminal" evidence="14">
    <location>
        <begin position="497"/>
        <end position="712"/>
    </location>
</feature>
<gene>
    <name evidence="12 15" type="primary">priA</name>
    <name evidence="15" type="ORF">NCTC11661_00248</name>
</gene>
<dbReference type="CDD" id="cd17929">
    <property type="entry name" value="DEXHc_priA"/>
    <property type="match status" value="1"/>
</dbReference>
<dbReference type="InterPro" id="IPR040498">
    <property type="entry name" value="PriA_CRR"/>
</dbReference>
<evidence type="ECO:0000313" key="16">
    <source>
        <dbReference type="Proteomes" id="UP000255515"/>
    </source>
</evidence>
<evidence type="ECO:0000256" key="1">
    <source>
        <dbReference type="ARBA" id="ARBA00022515"/>
    </source>
</evidence>
<feature type="binding site" evidence="12">
    <location>
        <position position="566"/>
    </location>
    <ligand>
        <name>Zn(2+)</name>
        <dbReference type="ChEBI" id="CHEBI:29105"/>
        <label>1</label>
    </ligand>
</feature>
<dbReference type="NCBIfam" id="TIGR00595">
    <property type="entry name" value="priA"/>
    <property type="match status" value="1"/>
</dbReference>
<proteinExistence type="inferred from homology"/>
<dbReference type="InterPro" id="IPR041236">
    <property type="entry name" value="PriA_C"/>
</dbReference>
<dbReference type="HAMAP" id="MF_00983">
    <property type="entry name" value="PriA"/>
    <property type="match status" value="1"/>
</dbReference>
<dbReference type="GO" id="GO:0006269">
    <property type="term" value="P:DNA replication, synthesis of primer"/>
    <property type="evidence" value="ECO:0007669"/>
    <property type="project" value="UniProtKB-KW"/>
</dbReference>
<dbReference type="PROSITE" id="PS51194">
    <property type="entry name" value="HELICASE_CTER"/>
    <property type="match status" value="1"/>
</dbReference>
<dbReference type="Pfam" id="PF00270">
    <property type="entry name" value="DEAD"/>
    <property type="match status" value="1"/>
</dbReference>
<dbReference type="InterPro" id="IPR011545">
    <property type="entry name" value="DEAD/DEAH_box_helicase_dom"/>
</dbReference>
<comment type="function">
    <text evidence="12">Initiates the restart of stalled replication forks, which reloads the replicative helicase on sites other than the origin of replication. Recognizes and binds to abandoned replication forks and remodels them to uncover a helicase loading site. Promotes assembly of the primosome at these replication forks.</text>
</comment>
<dbReference type="GO" id="GO:1990077">
    <property type="term" value="C:primosome complex"/>
    <property type="evidence" value="ECO:0007669"/>
    <property type="project" value="UniProtKB-UniRule"/>
</dbReference>
<keyword evidence="10 12" id="KW-0413">Isomerase</keyword>
<dbReference type="Proteomes" id="UP000255515">
    <property type="component" value="Unassembled WGS sequence"/>
</dbReference>
<dbReference type="Pfam" id="PF18074">
    <property type="entry name" value="PriA_C"/>
    <property type="match status" value="1"/>
</dbReference>
<dbReference type="SMART" id="SM00487">
    <property type="entry name" value="DEXDc"/>
    <property type="match status" value="1"/>
</dbReference>
<dbReference type="FunFam" id="3.40.1440.60:FF:000001">
    <property type="entry name" value="Primosomal protein N"/>
    <property type="match status" value="1"/>
</dbReference>
<keyword evidence="9 12" id="KW-0238">DNA-binding</keyword>
<keyword evidence="8 12" id="KW-0067">ATP-binding</keyword>
<dbReference type="InterPro" id="IPR014001">
    <property type="entry name" value="Helicase_ATP-bd"/>
</dbReference>
<dbReference type="GO" id="GO:0003677">
    <property type="term" value="F:DNA binding"/>
    <property type="evidence" value="ECO:0007669"/>
    <property type="project" value="UniProtKB-UniRule"/>
</dbReference>
<dbReference type="GO" id="GO:0016887">
    <property type="term" value="F:ATP hydrolysis activity"/>
    <property type="evidence" value="ECO:0007669"/>
    <property type="project" value="RHEA"/>
</dbReference>
<keyword evidence="2 12" id="KW-0235">DNA replication</keyword>
<feature type="binding site" evidence="12">
    <location>
        <position position="532"/>
    </location>
    <ligand>
        <name>Zn(2+)</name>
        <dbReference type="ChEBI" id="CHEBI:29105"/>
        <label>2</label>
    </ligand>
</feature>
<dbReference type="GO" id="GO:0006310">
    <property type="term" value="P:DNA recombination"/>
    <property type="evidence" value="ECO:0007669"/>
    <property type="project" value="InterPro"/>
</dbReference>
<reference evidence="15 16" key="1">
    <citation type="submission" date="2018-06" db="EMBL/GenBank/DDBJ databases">
        <authorList>
            <consortium name="Pathogen Informatics"/>
            <person name="Doyle S."/>
        </authorList>
    </citation>
    <scope>NUCLEOTIDE SEQUENCE [LARGE SCALE GENOMIC DNA]</scope>
    <source>
        <strain evidence="15 16">NCTC11661</strain>
    </source>
</reference>
<feature type="binding site" evidence="12">
    <location>
        <position position="550"/>
    </location>
    <ligand>
        <name>Zn(2+)</name>
        <dbReference type="ChEBI" id="CHEBI:29105"/>
        <label>2</label>
    </ligand>
</feature>
<comment type="similarity">
    <text evidence="12">Belongs to the helicase family. PriA subfamily.</text>
</comment>
<evidence type="ECO:0000256" key="4">
    <source>
        <dbReference type="ARBA" id="ARBA00022741"/>
    </source>
</evidence>
<protein>
    <recommendedName>
        <fullName evidence="12">Replication restart protein PriA</fullName>
    </recommendedName>
    <alternativeName>
        <fullName evidence="12">ATP-dependent DNA helicase PriA</fullName>
        <ecNumber evidence="12">5.6.2.4</ecNumber>
    </alternativeName>
    <alternativeName>
        <fullName evidence="12">DNA 3'-5' helicase PriA</fullName>
    </alternativeName>
</protein>
<feature type="binding site" evidence="12">
    <location>
        <position position="553"/>
    </location>
    <ligand>
        <name>Zn(2+)</name>
        <dbReference type="ChEBI" id="CHEBI:29105"/>
        <label>2</label>
    </ligand>
</feature>
<evidence type="ECO:0000256" key="5">
    <source>
        <dbReference type="ARBA" id="ARBA00022801"/>
    </source>
</evidence>
<comment type="catalytic activity">
    <reaction evidence="11 12">
        <text>ATP + H2O = ADP + phosphate + H(+)</text>
        <dbReference type="Rhea" id="RHEA:13065"/>
        <dbReference type="ChEBI" id="CHEBI:15377"/>
        <dbReference type="ChEBI" id="CHEBI:15378"/>
        <dbReference type="ChEBI" id="CHEBI:30616"/>
        <dbReference type="ChEBI" id="CHEBI:43474"/>
        <dbReference type="ChEBI" id="CHEBI:456216"/>
        <dbReference type="EC" id="5.6.2.4"/>
    </reaction>
</comment>
<dbReference type="EMBL" id="UFTJ01000001">
    <property type="protein sequence ID" value="SSZ46603.1"/>
    <property type="molecule type" value="Genomic_DNA"/>
</dbReference>
<dbReference type="EC" id="5.6.2.4" evidence="12"/>
<accession>A0A376BY78</accession>
<dbReference type="Pfam" id="PF18319">
    <property type="entry name" value="Zn_ribbon_PriA"/>
    <property type="match status" value="1"/>
</dbReference>
<dbReference type="Gene3D" id="3.40.50.300">
    <property type="entry name" value="P-loop containing nucleotide triphosphate hydrolases"/>
    <property type="match status" value="2"/>
</dbReference>
<dbReference type="InterPro" id="IPR005259">
    <property type="entry name" value="PriA"/>
</dbReference>
<evidence type="ECO:0000259" key="14">
    <source>
        <dbReference type="PROSITE" id="PS51194"/>
    </source>
</evidence>
<feature type="binding site" evidence="12">
    <location>
        <position position="535"/>
    </location>
    <ligand>
        <name>Zn(2+)</name>
        <dbReference type="ChEBI" id="CHEBI:29105"/>
        <label>2</label>
    </ligand>
</feature>
<evidence type="ECO:0000256" key="3">
    <source>
        <dbReference type="ARBA" id="ARBA00022723"/>
    </source>
</evidence>
<dbReference type="PANTHER" id="PTHR30580">
    <property type="entry name" value="PRIMOSOMAL PROTEIN N"/>
    <property type="match status" value="1"/>
</dbReference>
<evidence type="ECO:0000256" key="2">
    <source>
        <dbReference type="ARBA" id="ARBA00022705"/>
    </source>
</evidence>
<dbReference type="Pfam" id="PF17764">
    <property type="entry name" value="PriA_3primeBD"/>
    <property type="match status" value="1"/>
</dbReference>
<dbReference type="GO" id="GO:0008270">
    <property type="term" value="F:zinc ion binding"/>
    <property type="evidence" value="ECO:0007669"/>
    <property type="project" value="UniProtKB-UniRule"/>
</dbReference>
<evidence type="ECO:0000256" key="11">
    <source>
        <dbReference type="ARBA" id="ARBA00048988"/>
    </source>
</evidence>
<dbReference type="SMART" id="SM00490">
    <property type="entry name" value="HELICc"/>
    <property type="match status" value="1"/>
</dbReference>
<evidence type="ECO:0000256" key="9">
    <source>
        <dbReference type="ARBA" id="ARBA00023125"/>
    </source>
</evidence>
<dbReference type="PROSITE" id="PS51192">
    <property type="entry name" value="HELICASE_ATP_BIND_1"/>
    <property type="match status" value="1"/>
</dbReference>
<dbReference type="SUPFAM" id="SSF52540">
    <property type="entry name" value="P-loop containing nucleoside triphosphate hydrolases"/>
    <property type="match status" value="2"/>
</dbReference>
<evidence type="ECO:0000256" key="8">
    <source>
        <dbReference type="ARBA" id="ARBA00022840"/>
    </source>
</evidence>
<dbReference type="InterPro" id="IPR042115">
    <property type="entry name" value="PriA_3primeBD_sf"/>
</dbReference>
<feature type="binding site" evidence="12">
    <location>
        <position position="523"/>
    </location>
    <ligand>
        <name>Zn(2+)</name>
        <dbReference type="ChEBI" id="CHEBI:29105"/>
        <label>1</label>
    </ligand>
</feature>
<comment type="subunit">
    <text evidence="12">Component of the replication restart primosome.</text>
</comment>
<keyword evidence="7 12" id="KW-0862">Zinc</keyword>
<keyword evidence="5 12" id="KW-0378">Hydrolase</keyword>
<dbReference type="InterPro" id="IPR027417">
    <property type="entry name" value="P-loop_NTPase"/>
</dbReference>
<dbReference type="GO" id="GO:0006270">
    <property type="term" value="P:DNA replication initiation"/>
    <property type="evidence" value="ECO:0007669"/>
    <property type="project" value="TreeGrafter"/>
</dbReference>
<dbReference type="FunFam" id="3.40.50.300:FF:000489">
    <property type="entry name" value="Primosome assembly protein PriA"/>
    <property type="match status" value="1"/>
</dbReference>
<keyword evidence="1 12" id="KW-0639">Primosome</keyword>
<evidence type="ECO:0000256" key="6">
    <source>
        <dbReference type="ARBA" id="ARBA00022806"/>
    </source>
</evidence>
<evidence type="ECO:0000256" key="10">
    <source>
        <dbReference type="ARBA" id="ARBA00023235"/>
    </source>
</evidence>
<dbReference type="AlphaFoldDB" id="A0A376BY78"/>
<dbReference type="InterPro" id="IPR001650">
    <property type="entry name" value="Helicase_C-like"/>
</dbReference>
<sequence length="815" mass="93891">MELFAEVVLPLPMKGTFTYEVPVQERSAIQRGCRVLVPFGGKKIYTGIVFALHNDAPTEYHAKAILSVLDQQPILSAQHLNFWQWLSEYYLCSLGEIYRFAFPSSLKLESETYVSLKPGAEIEHQNLDANELYLIQNLEVRQLVSLKEMEAFIPRKNIVETVKSLIDLQYIVIDEKVIEQYNAKEVKYIRLKNRAQVFSDLPAILAQLKKAPKQKEILLYLVDYETENPTLPLKKSMLHQQIIFSQTQLNALVDKKWVEEFTMQESRLGQYEGDTEILDQLTDEQQDALSQINTAFGQNQNVLLHGVTSSGKTHIYAEKIQEVLEHGKTALYLVPEISLAKHILLRLEKKYGKAMVSYHSKLTDFEKVEIWQKILKGEIKVVIGTRAALFLPLIHLGLIVVDEEHDANYRPREVQPYFNAKDAAIVLGKIMNTPVILGSATPSLESYYLAQKGKMAMVSLKKRFGEVELPKFYIQSIKEFQEQKKMVGNFTALTLEYIDQAVKHHKQVMVLHNKRGYSSVVECETCGFVSYCSNCDVVMTYHKTAHELKCHYCGHRAVRPTECPKCSSKNLNSKGIGVEKIHEELQSVFPDFAIDRMDIDAMRKKFAYERLYEKIENGETQIIVGTQMMSKGLDFDAVDLVVIPRADHLLYFQDFRAEERACQLIHQVAGRAGRSSGQGKIIIQALNPQHQVFITAQHQDNHSVYQYLLDERKKFNYPPFTRLILVEFKHRNEDKARKAMDFLAHILRNHIPEPCIFGPSKSPIPKLNLMYQYQILLKLPKNKFVEMKKHLEYALEELDTIDAYKSVKKYVLVDY</sequence>
<dbReference type="PANTHER" id="PTHR30580:SF0">
    <property type="entry name" value="PRIMOSOMAL PROTEIN N"/>
    <property type="match status" value="1"/>
</dbReference>
<feature type="binding site" evidence="12">
    <location>
        <position position="563"/>
    </location>
    <ligand>
        <name>Zn(2+)</name>
        <dbReference type="ChEBI" id="CHEBI:29105"/>
        <label>1</label>
    </ligand>
</feature>
<feature type="binding site" evidence="12">
    <location>
        <position position="526"/>
    </location>
    <ligand>
        <name>Zn(2+)</name>
        <dbReference type="ChEBI" id="CHEBI:29105"/>
        <label>1</label>
    </ligand>
</feature>
<keyword evidence="3 12" id="KW-0479">Metal-binding</keyword>
<dbReference type="Gene3D" id="3.40.1440.60">
    <property type="entry name" value="PriA, 3(prime) DNA-binding domain"/>
    <property type="match status" value="1"/>
</dbReference>
<dbReference type="RefSeq" id="WP_002687183.1">
    <property type="nucleotide sequence ID" value="NZ_UFTJ01000001.1"/>
</dbReference>
<evidence type="ECO:0000259" key="13">
    <source>
        <dbReference type="PROSITE" id="PS51192"/>
    </source>
</evidence>
<comment type="catalytic activity">
    <reaction evidence="12">
        <text>Couples ATP hydrolysis with the unwinding of duplex DNA by translocating in the 3'-5' direction.</text>
        <dbReference type="EC" id="5.6.2.4"/>
    </reaction>
</comment>
<evidence type="ECO:0000256" key="7">
    <source>
        <dbReference type="ARBA" id="ARBA00022833"/>
    </source>
</evidence>
<dbReference type="GO" id="GO:0043138">
    <property type="term" value="F:3'-5' DNA helicase activity"/>
    <property type="evidence" value="ECO:0007669"/>
    <property type="project" value="UniProtKB-EC"/>
</dbReference>
<dbReference type="GO" id="GO:0005524">
    <property type="term" value="F:ATP binding"/>
    <property type="evidence" value="ECO:0007669"/>
    <property type="project" value="UniProtKB-UniRule"/>
</dbReference>
<evidence type="ECO:0000256" key="12">
    <source>
        <dbReference type="HAMAP-Rule" id="MF_00983"/>
    </source>
</evidence>
<comment type="cofactor">
    <cofactor evidence="12">
        <name>Zn(2+)</name>
        <dbReference type="ChEBI" id="CHEBI:29105"/>
    </cofactor>
    <text evidence="12">Binds 2 zinc ions per subunit.</text>
</comment>
<name>A0A376BY78_9FLAO</name>
<keyword evidence="6 12" id="KW-0347">Helicase</keyword>
<keyword evidence="4 12" id="KW-0547">Nucleotide-binding</keyword>
<dbReference type="Pfam" id="PF00271">
    <property type="entry name" value="Helicase_C"/>
    <property type="match status" value="1"/>
</dbReference>
<evidence type="ECO:0000313" key="15">
    <source>
        <dbReference type="EMBL" id="SSZ46603.1"/>
    </source>
</evidence>